<protein>
    <submittedName>
        <fullName evidence="1">Uncharacterized protein</fullName>
    </submittedName>
</protein>
<organism evidence="1 2">
    <name type="scientific">Aegilops tauschii subsp. strangulata</name>
    <name type="common">Goatgrass</name>
    <dbReference type="NCBI Taxonomy" id="200361"/>
    <lineage>
        <taxon>Eukaryota</taxon>
        <taxon>Viridiplantae</taxon>
        <taxon>Streptophyta</taxon>
        <taxon>Embryophyta</taxon>
        <taxon>Tracheophyta</taxon>
        <taxon>Spermatophyta</taxon>
        <taxon>Magnoliopsida</taxon>
        <taxon>Liliopsida</taxon>
        <taxon>Poales</taxon>
        <taxon>Poaceae</taxon>
        <taxon>BOP clade</taxon>
        <taxon>Pooideae</taxon>
        <taxon>Triticodae</taxon>
        <taxon>Triticeae</taxon>
        <taxon>Triticinae</taxon>
        <taxon>Aegilops</taxon>
    </lineage>
</organism>
<reference evidence="1" key="5">
    <citation type="journal article" date="2021" name="G3 (Bethesda)">
        <title>Aegilops tauschii genome assembly Aet v5.0 features greater sequence contiguity and improved annotation.</title>
        <authorList>
            <person name="Wang L."/>
            <person name="Zhu T."/>
            <person name="Rodriguez J.C."/>
            <person name="Deal K.R."/>
            <person name="Dubcovsky J."/>
            <person name="McGuire P.E."/>
            <person name="Lux T."/>
            <person name="Spannagl M."/>
            <person name="Mayer K.F.X."/>
            <person name="Baldrich P."/>
            <person name="Meyers B.C."/>
            <person name="Huo N."/>
            <person name="Gu Y.Q."/>
            <person name="Zhou H."/>
            <person name="Devos K.M."/>
            <person name="Bennetzen J.L."/>
            <person name="Unver T."/>
            <person name="Budak H."/>
            <person name="Gulick P.J."/>
            <person name="Galiba G."/>
            <person name="Kalapos B."/>
            <person name="Nelson D.R."/>
            <person name="Li P."/>
            <person name="You F.M."/>
            <person name="Luo M.C."/>
            <person name="Dvorak J."/>
        </authorList>
    </citation>
    <scope>NUCLEOTIDE SEQUENCE [LARGE SCALE GENOMIC DNA]</scope>
    <source>
        <strain evidence="1">cv. AL8/78</strain>
    </source>
</reference>
<name>A0A453FWI9_AEGTS</name>
<reference evidence="1" key="4">
    <citation type="submission" date="2019-03" db="UniProtKB">
        <authorList>
            <consortium name="EnsemblPlants"/>
        </authorList>
    </citation>
    <scope>IDENTIFICATION</scope>
</reference>
<reference evidence="2" key="1">
    <citation type="journal article" date="2014" name="Science">
        <title>Ancient hybridizations among the ancestral genomes of bread wheat.</title>
        <authorList>
            <consortium name="International Wheat Genome Sequencing Consortium,"/>
            <person name="Marcussen T."/>
            <person name="Sandve S.R."/>
            <person name="Heier L."/>
            <person name="Spannagl M."/>
            <person name="Pfeifer M."/>
            <person name="Jakobsen K.S."/>
            <person name="Wulff B.B."/>
            <person name="Steuernagel B."/>
            <person name="Mayer K.F."/>
            <person name="Olsen O.A."/>
        </authorList>
    </citation>
    <scope>NUCLEOTIDE SEQUENCE [LARGE SCALE GENOMIC DNA]</scope>
    <source>
        <strain evidence="2">cv. AL8/78</strain>
    </source>
</reference>
<reference evidence="1" key="3">
    <citation type="journal article" date="2017" name="Nature">
        <title>Genome sequence of the progenitor of the wheat D genome Aegilops tauschii.</title>
        <authorList>
            <person name="Luo M.C."/>
            <person name="Gu Y.Q."/>
            <person name="Puiu D."/>
            <person name="Wang H."/>
            <person name="Twardziok S.O."/>
            <person name="Deal K.R."/>
            <person name="Huo N."/>
            <person name="Zhu T."/>
            <person name="Wang L."/>
            <person name="Wang Y."/>
            <person name="McGuire P.E."/>
            <person name="Liu S."/>
            <person name="Long H."/>
            <person name="Ramasamy R.K."/>
            <person name="Rodriguez J.C."/>
            <person name="Van S.L."/>
            <person name="Yuan L."/>
            <person name="Wang Z."/>
            <person name="Xia Z."/>
            <person name="Xiao L."/>
            <person name="Anderson O.D."/>
            <person name="Ouyang S."/>
            <person name="Liang Y."/>
            <person name="Zimin A.V."/>
            <person name="Pertea G."/>
            <person name="Qi P."/>
            <person name="Bennetzen J.L."/>
            <person name="Dai X."/>
            <person name="Dawson M.W."/>
            <person name="Muller H.G."/>
            <person name="Kugler K."/>
            <person name="Rivarola-Duarte L."/>
            <person name="Spannagl M."/>
            <person name="Mayer K.F.X."/>
            <person name="Lu F.H."/>
            <person name="Bevan M.W."/>
            <person name="Leroy P."/>
            <person name="Li P."/>
            <person name="You F.M."/>
            <person name="Sun Q."/>
            <person name="Liu Z."/>
            <person name="Lyons E."/>
            <person name="Wicker T."/>
            <person name="Salzberg S.L."/>
            <person name="Devos K.M."/>
            <person name="Dvorak J."/>
        </authorList>
    </citation>
    <scope>NUCLEOTIDE SEQUENCE [LARGE SCALE GENOMIC DNA]</scope>
    <source>
        <strain evidence="1">cv. AL8/78</strain>
    </source>
</reference>
<accession>A0A453FWI9</accession>
<dbReference type="Gramene" id="AET3Gv20807200.14">
    <property type="protein sequence ID" value="AET3Gv20807200.14"/>
    <property type="gene ID" value="AET3Gv20807200"/>
</dbReference>
<evidence type="ECO:0000313" key="2">
    <source>
        <dbReference type="Proteomes" id="UP000015105"/>
    </source>
</evidence>
<proteinExistence type="predicted"/>
<sequence>RIQCVIIGSTRFQRSAHASRSCLLGTKSLRGCHLSSGFTFYIQTGRIRMSQRRIMHSSTNVYYLGDRWECKQDVSYVGG</sequence>
<dbReference type="EnsemblPlants" id="AET3Gv20807200.14">
    <property type="protein sequence ID" value="AET3Gv20807200.14"/>
    <property type="gene ID" value="AET3Gv20807200"/>
</dbReference>
<keyword evidence="2" id="KW-1185">Reference proteome</keyword>
<dbReference type="AlphaFoldDB" id="A0A453FWI9"/>
<dbReference type="Proteomes" id="UP000015105">
    <property type="component" value="Chromosome 3D"/>
</dbReference>
<evidence type="ECO:0000313" key="1">
    <source>
        <dbReference type="EnsemblPlants" id="AET3Gv20807200.14"/>
    </source>
</evidence>
<reference evidence="2" key="2">
    <citation type="journal article" date="2017" name="Nat. Plants">
        <title>The Aegilops tauschii genome reveals multiple impacts of transposons.</title>
        <authorList>
            <person name="Zhao G."/>
            <person name="Zou C."/>
            <person name="Li K."/>
            <person name="Wang K."/>
            <person name="Li T."/>
            <person name="Gao L."/>
            <person name="Zhang X."/>
            <person name="Wang H."/>
            <person name="Yang Z."/>
            <person name="Liu X."/>
            <person name="Jiang W."/>
            <person name="Mao L."/>
            <person name="Kong X."/>
            <person name="Jiao Y."/>
            <person name="Jia J."/>
        </authorList>
    </citation>
    <scope>NUCLEOTIDE SEQUENCE [LARGE SCALE GENOMIC DNA]</scope>
    <source>
        <strain evidence="2">cv. AL8/78</strain>
    </source>
</reference>